<comment type="caution">
    <text evidence="2">The sequence shown here is derived from an EMBL/GenBank/DDBJ whole genome shotgun (WGS) entry which is preliminary data.</text>
</comment>
<dbReference type="SUPFAM" id="SSF46785">
    <property type="entry name" value="Winged helix' DNA-binding domain"/>
    <property type="match status" value="1"/>
</dbReference>
<evidence type="ECO:0000313" key="3">
    <source>
        <dbReference type="Proteomes" id="UP001589747"/>
    </source>
</evidence>
<dbReference type="Gene3D" id="1.10.10.10">
    <property type="entry name" value="Winged helix-like DNA-binding domain superfamily/Winged helix DNA-binding domain"/>
    <property type="match status" value="1"/>
</dbReference>
<dbReference type="PANTHER" id="PTHR43252">
    <property type="entry name" value="TRANSCRIPTIONAL REGULATOR YQJI"/>
    <property type="match status" value="1"/>
</dbReference>
<reference evidence="2 3" key="1">
    <citation type="submission" date="2024-09" db="EMBL/GenBank/DDBJ databases">
        <authorList>
            <person name="Sun Q."/>
            <person name="Mori K."/>
        </authorList>
    </citation>
    <scope>NUCLEOTIDE SEQUENCE [LARGE SCALE GENOMIC DNA]</scope>
    <source>
        <strain evidence="2 3">TISTR 2452</strain>
    </source>
</reference>
<name>A0ABV5KSI0_9BACL</name>
<dbReference type="RefSeq" id="WP_377496568.1">
    <property type="nucleotide sequence ID" value="NZ_JBHMDO010000031.1"/>
</dbReference>
<dbReference type="PANTHER" id="PTHR43252:SF6">
    <property type="entry name" value="NEGATIVE TRANSCRIPTION REGULATOR PADR"/>
    <property type="match status" value="1"/>
</dbReference>
<feature type="domain" description="Transcription regulator PadR N-terminal" evidence="1">
    <location>
        <begin position="7"/>
        <end position="80"/>
    </location>
</feature>
<dbReference type="EMBL" id="JBHMDO010000031">
    <property type="protein sequence ID" value="MFB9327840.1"/>
    <property type="molecule type" value="Genomic_DNA"/>
</dbReference>
<dbReference type="InterPro" id="IPR005149">
    <property type="entry name" value="Tscrpt_reg_PadR_N"/>
</dbReference>
<accession>A0ABV5KSI0</accession>
<dbReference type="InterPro" id="IPR036388">
    <property type="entry name" value="WH-like_DNA-bd_sf"/>
</dbReference>
<protein>
    <submittedName>
        <fullName evidence="2">PadR family transcriptional regulator</fullName>
    </submittedName>
</protein>
<evidence type="ECO:0000313" key="2">
    <source>
        <dbReference type="EMBL" id="MFB9327840.1"/>
    </source>
</evidence>
<dbReference type="InterPro" id="IPR036390">
    <property type="entry name" value="WH_DNA-bd_sf"/>
</dbReference>
<sequence>MSINHAILGFLRECSLSGYDLKKRIQDSPILPWSGNNNQIYKALVELLEEGWVTHEVLHQESSPTKKMYTITESGEAELRNWVLTSCEPPEFKKLALAQLAFASGLTDAELHQWLDRYEQELVSQRHYHEEKRRREAIAPCTGRRELLIQEMIHENVLSFYTSEQNWIQRLRSAIKRMEEGAE</sequence>
<gene>
    <name evidence="2" type="ORF">ACFFSY_18085</name>
</gene>
<proteinExistence type="predicted"/>
<organism evidence="2 3">
    <name type="scientific">Paenibacillus aurantiacus</name>
    <dbReference type="NCBI Taxonomy" id="1936118"/>
    <lineage>
        <taxon>Bacteria</taxon>
        <taxon>Bacillati</taxon>
        <taxon>Bacillota</taxon>
        <taxon>Bacilli</taxon>
        <taxon>Bacillales</taxon>
        <taxon>Paenibacillaceae</taxon>
        <taxon>Paenibacillus</taxon>
    </lineage>
</organism>
<evidence type="ECO:0000259" key="1">
    <source>
        <dbReference type="Pfam" id="PF03551"/>
    </source>
</evidence>
<dbReference type="Pfam" id="PF03551">
    <property type="entry name" value="PadR"/>
    <property type="match status" value="1"/>
</dbReference>
<keyword evidence="3" id="KW-1185">Reference proteome</keyword>
<dbReference type="Proteomes" id="UP001589747">
    <property type="component" value="Unassembled WGS sequence"/>
</dbReference>